<comment type="similarity">
    <text evidence="2">Belongs to the bacterial solute-binding protein 5 family.</text>
</comment>
<dbReference type="InterPro" id="IPR030678">
    <property type="entry name" value="Peptide/Ni-bd"/>
</dbReference>
<accession>A0A6L7G399</accession>
<sequence>MAPEFSKRLGAALLAATCLTTTLAAAQPALAHGVLRLDESAPGDIDPATGNDNADTILSINLYDALVAPKQGGTGYVPLLARSWSTEDGLTYTVDLRDDVTFLSGNPMTAEDVVFSLDRMKALGQGVSYLFDKVESAKAVDAHTVQFTLSSKFAPFVAALVRLPIFDKKTVMDHLEPGDTQMGDWGTKWLSQHSAGTGAYSVVSHNPQEETVMQRNPDYFLGFDEAAPDTVRLRYSLEPATVRTLIAQGEHDISSQWLPPEVMSALAKGGAQLLSEPAAGAFYIKFNTRKPPLDDANCRLALANAFDYASALKLVAVSKDISQGTAPTGLIPKGLMGADDESHTLKQDMAKAKEYLSQCKYTPSDYTLDISWIGEVPLEERFALLLQANFTQLGFKAEIRKMPWALFASQVTSPETTPMISQVLNTTATGDPDALLYNMYHSSAAGTWASPEWLKDDQVDSLLDEGRTETDPEKRDAIYHQLNDRLMALAPSINMYDAQEVFAGSTRISAPALSDPEKKFPLSPFGFTFRLIDVKD</sequence>
<evidence type="ECO:0000256" key="2">
    <source>
        <dbReference type="ARBA" id="ARBA00005695"/>
    </source>
</evidence>
<keyword evidence="3" id="KW-0732">Signal</keyword>
<evidence type="ECO:0000313" key="5">
    <source>
        <dbReference type="EMBL" id="MXN18834.1"/>
    </source>
</evidence>
<evidence type="ECO:0000256" key="3">
    <source>
        <dbReference type="SAM" id="SignalP"/>
    </source>
</evidence>
<feature type="domain" description="Solute-binding protein family 5" evidence="4">
    <location>
        <begin position="76"/>
        <end position="445"/>
    </location>
</feature>
<dbReference type="RefSeq" id="WP_160894955.1">
    <property type="nucleotide sequence ID" value="NZ_WUMU01000015.1"/>
</dbReference>
<name>A0A6L7G399_9RHOB</name>
<dbReference type="GO" id="GO:0030288">
    <property type="term" value="C:outer membrane-bounded periplasmic space"/>
    <property type="evidence" value="ECO:0007669"/>
    <property type="project" value="UniProtKB-ARBA"/>
</dbReference>
<dbReference type="GO" id="GO:0043190">
    <property type="term" value="C:ATP-binding cassette (ABC) transporter complex"/>
    <property type="evidence" value="ECO:0007669"/>
    <property type="project" value="InterPro"/>
</dbReference>
<comment type="caution">
    <text evidence="5">The sequence shown here is derived from an EMBL/GenBank/DDBJ whole genome shotgun (WGS) entry which is preliminary data.</text>
</comment>
<feature type="signal peptide" evidence="3">
    <location>
        <begin position="1"/>
        <end position="26"/>
    </location>
</feature>
<dbReference type="PIRSF" id="PIRSF002741">
    <property type="entry name" value="MppA"/>
    <property type="match status" value="1"/>
</dbReference>
<dbReference type="InterPro" id="IPR039424">
    <property type="entry name" value="SBP_5"/>
</dbReference>
<evidence type="ECO:0000259" key="4">
    <source>
        <dbReference type="Pfam" id="PF00496"/>
    </source>
</evidence>
<keyword evidence="6" id="KW-1185">Reference proteome</keyword>
<proteinExistence type="inferred from homology"/>
<dbReference type="Gene3D" id="3.40.190.10">
    <property type="entry name" value="Periplasmic binding protein-like II"/>
    <property type="match status" value="1"/>
</dbReference>
<dbReference type="SUPFAM" id="SSF53850">
    <property type="entry name" value="Periplasmic binding protein-like II"/>
    <property type="match status" value="1"/>
</dbReference>
<gene>
    <name evidence="5" type="ORF">GR170_13370</name>
</gene>
<dbReference type="GO" id="GO:1904680">
    <property type="term" value="F:peptide transmembrane transporter activity"/>
    <property type="evidence" value="ECO:0007669"/>
    <property type="project" value="TreeGrafter"/>
</dbReference>
<dbReference type="InterPro" id="IPR000914">
    <property type="entry name" value="SBP_5_dom"/>
</dbReference>
<feature type="chain" id="PRO_5026718938" evidence="3">
    <location>
        <begin position="27"/>
        <end position="536"/>
    </location>
</feature>
<dbReference type="GO" id="GO:0015833">
    <property type="term" value="P:peptide transport"/>
    <property type="evidence" value="ECO:0007669"/>
    <property type="project" value="TreeGrafter"/>
</dbReference>
<dbReference type="Pfam" id="PF00496">
    <property type="entry name" value="SBP_bac_5"/>
    <property type="match status" value="1"/>
</dbReference>
<evidence type="ECO:0000313" key="6">
    <source>
        <dbReference type="Proteomes" id="UP000477911"/>
    </source>
</evidence>
<comment type="subcellular location">
    <subcellularLocation>
        <location evidence="1">Periplasm</location>
    </subcellularLocation>
</comment>
<protein>
    <submittedName>
        <fullName evidence="5">ABC transporter substrate-binding protein</fullName>
    </submittedName>
</protein>
<organism evidence="5 6">
    <name type="scientific">Pseudooceanicola albus</name>
    <dbReference type="NCBI Taxonomy" id="2692189"/>
    <lineage>
        <taxon>Bacteria</taxon>
        <taxon>Pseudomonadati</taxon>
        <taxon>Pseudomonadota</taxon>
        <taxon>Alphaproteobacteria</taxon>
        <taxon>Rhodobacterales</taxon>
        <taxon>Paracoccaceae</taxon>
        <taxon>Pseudooceanicola</taxon>
    </lineage>
</organism>
<dbReference type="Proteomes" id="UP000477911">
    <property type="component" value="Unassembled WGS sequence"/>
</dbReference>
<dbReference type="EMBL" id="WUMU01000015">
    <property type="protein sequence ID" value="MXN18834.1"/>
    <property type="molecule type" value="Genomic_DNA"/>
</dbReference>
<evidence type="ECO:0000256" key="1">
    <source>
        <dbReference type="ARBA" id="ARBA00004418"/>
    </source>
</evidence>
<dbReference type="PANTHER" id="PTHR30290">
    <property type="entry name" value="PERIPLASMIC BINDING COMPONENT OF ABC TRANSPORTER"/>
    <property type="match status" value="1"/>
</dbReference>
<dbReference type="CDD" id="cd08512">
    <property type="entry name" value="PBP2_NikA_DppA_OppA_like_7"/>
    <property type="match status" value="1"/>
</dbReference>
<dbReference type="Gene3D" id="3.10.105.10">
    <property type="entry name" value="Dipeptide-binding Protein, Domain 3"/>
    <property type="match status" value="1"/>
</dbReference>
<dbReference type="AlphaFoldDB" id="A0A6L7G399"/>
<reference evidence="5 6" key="1">
    <citation type="submission" date="2019-12" db="EMBL/GenBank/DDBJ databases">
        <authorList>
            <person name="Li M."/>
        </authorList>
    </citation>
    <scope>NUCLEOTIDE SEQUENCE [LARGE SCALE GENOMIC DNA]</scope>
    <source>
        <strain evidence="5 6">GBMRC 2024</strain>
    </source>
</reference>